<feature type="transmembrane region" description="Helical" evidence="8">
    <location>
        <begin position="68"/>
        <end position="87"/>
    </location>
</feature>
<evidence type="ECO:0000256" key="6">
    <source>
        <dbReference type="ARBA" id="ARBA00023136"/>
    </source>
</evidence>
<dbReference type="Proteomes" id="UP001404956">
    <property type="component" value="Unassembled WGS sequence"/>
</dbReference>
<evidence type="ECO:0000256" key="5">
    <source>
        <dbReference type="ARBA" id="ARBA00023004"/>
    </source>
</evidence>
<evidence type="ECO:0000256" key="2">
    <source>
        <dbReference type="ARBA" id="ARBA00022448"/>
    </source>
</evidence>
<keyword evidence="5" id="KW-0408">Iron</keyword>
<dbReference type="EMBL" id="BAABRV010000003">
    <property type="protein sequence ID" value="GAA5533167.1"/>
    <property type="molecule type" value="Genomic_DNA"/>
</dbReference>
<dbReference type="InterPro" id="IPR013130">
    <property type="entry name" value="Fe3_Rdtase_TM_dom"/>
</dbReference>
<accession>A0ABP9XCU1</accession>
<keyword evidence="6 8" id="KW-0472">Membrane</keyword>
<reference evidence="10 11" key="1">
    <citation type="submission" date="2024-02" db="EMBL/GenBank/DDBJ databases">
        <title>Deinococcus aluminii NBRC 112889.</title>
        <authorList>
            <person name="Ichikawa N."/>
            <person name="Katano-Makiyama Y."/>
            <person name="Hidaka K."/>
        </authorList>
    </citation>
    <scope>NUCLEOTIDE SEQUENCE [LARGE SCALE GENOMIC DNA]</scope>
    <source>
        <strain evidence="10 11">NBRC 112889</strain>
    </source>
</reference>
<keyword evidence="3 8" id="KW-0812">Transmembrane</keyword>
<feature type="region of interest" description="Disordered" evidence="7">
    <location>
        <begin position="1"/>
        <end position="26"/>
    </location>
</feature>
<evidence type="ECO:0000256" key="4">
    <source>
        <dbReference type="ARBA" id="ARBA00022989"/>
    </source>
</evidence>
<organism evidence="10 11">
    <name type="scientific">Deinococcus aluminii</name>
    <dbReference type="NCBI Taxonomy" id="1656885"/>
    <lineage>
        <taxon>Bacteria</taxon>
        <taxon>Thermotogati</taxon>
        <taxon>Deinococcota</taxon>
        <taxon>Deinococci</taxon>
        <taxon>Deinococcales</taxon>
        <taxon>Deinococcaceae</taxon>
        <taxon>Deinococcus</taxon>
    </lineage>
</organism>
<evidence type="ECO:0000259" key="9">
    <source>
        <dbReference type="Pfam" id="PF01794"/>
    </source>
</evidence>
<protein>
    <submittedName>
        <fullName evidence="10">Protein-methionine-sulfoxide reductase heme-binding subunit MsrQ</fullName>
    </submittedName>
</protein>
<comment type="caution">
    <text evidence="10">The sequence shown here is derived from an EMBL/GenBank/DDBJ whole genome shotgun (WGS) entry which is preliminary data.</text>
</comment>
<comment type="subcellular location">
    <subcellularLocation>
        <location evidence="1">Membrane</location>
        <topology evidence="1">Multi-pass membrane protein</topology>
    </subcellularLocation>
</comment>
<evidence type="ECO:0000313" key="10">
    <source>
        <dbReference type="EMBL" id="GAA5533167.1"/>
    </source>
</evidence>
<keyword evidence="2" id="KW-0813">Transport</keyword>
<feature type="transmembrane region" description="Helical" evidence="8">
    <location>
        <begin position="36"/>
        <end position="56"/>
    </location>
</feature>
<dbReference type="Pfam" id="PF01794">
    <property type="entry name" value="Ferric_reduct"/>
    <property type="match status" value="1"/>
</dbReference>
<proteinExistence type="predicted"/>
<dbReference type="PANTHER" id="PTHR36964:SF1">
    <property type="entry name" value="PROTEIN-METHIONINE-SULFOXIDE REDUCTASE HEME-BINDING SUBUNIT MSRQ"/>
    <property type="match status" value="1"/>
</dbReference>
<dbReference type="RefSeq" id="WP_345452917.1">
    <property type="nucleotide sequence ID" value="NZ_BAABRV010000003.1"/>
</dbReference>
<dbReference type="PANTHER" id="PTHR36964">
    <property type="entry name" value="PROTEIN-METHIONINE-SULFOXIDE REDUCTASE HEME-BINDING SUBUNIT MSRQ"/>
    <property type="match status" value="1"/>
</dbReference>
<feature type="transmembrane region" description="Helical" evidence="8">
    <location>
        <begin position="131"/>
        <end position="148"/>
    </location>
</feature>
<gene>
    <name evidence="10" type="primary">msrQ_2</name>
    <name evidence="10" type="ORF">Dalu01_01566</name>
</gene>
<keyword evidence="4 8" id="KW-1133">Transmembrane helix</keyword>
<feature type="transmembrane region" description="Helical" evidence="8">
    <location>
        <begin position="168"/>
        <end position="185"/>
    </location>
</feature>
<evidence type="ECO:0000256" key="8">
    <source>
        <dbReference type="SAM" id="Phobius"/>
    </source>
</evidence>
<evidence type="ECO:0000256" key="7">
    <source>
        <dbReference type="SAM" id="MobiDB-lite"/>
    </source>
</evidence>
<feature type="domain" description="Ferric oxidoreductase" evidence="9">
    <location>
        <begin position="80"/>
        <end position="176"/>
    </location>
</feature>
<evidence type="ECO:0000313" key="11">
    <source>
        <dbReference type="Proteomes" id="UP001404956"/>
    </source>
</evidence>
<feature type="transmembrane region" description="Helical" evidence="8">
    <location>
        <begin position="191"/>
        <end position="209"/>
    </location>
</feature>
<sequence>MAPRPRRNKAATRRTTGRSATREAAPQRAVPGFQPFIIGVLVVVITEELLRVLYVEGSHLLGQRRTEVYGWLSLAALLLVLASRWLRLVPYRRALGLAGFAFALMHTWLAYAHVLDSDMGNVLFLSVEEQAALWLGLVALLGLLPLALTSTNTAMRRLGKRWKALHRLGPWMTLLAALHTAWIGVHFGLNPLAWTSVALLLVSAALFLFRSPGKKVAPWTRRP</sequence>
<evidence type="ECO:0000256" key="1">
    <source>
        <dbReference type="ARBA" id="ARBA00004141"/>
    </source>
</evidence>
<keyword evidence="11" id="KW-1185">Reference proteome</keyword>
<dbReference type="InterPro" id="IPR022837">
    <property type="entry name" value="MsrQ-like"/>
</dbReference>
<feature type="compositionally biased region" description="Basic residues" evidence="7">
    <location>
        <begin position="1"/>
        <end position="16"/>
    </location>
</feature>
<name>A0ABP9XCU1_9DEIO</name>
<evidence type="ECO:0000256" key="3">
    <source>
        <dbReference type="ARBA" id="ARBA00022692"/>
    </source>
</evidence>
<feature type="transmembrane region" description="Helical" evidence="8">
    <location>
        <begin position="94"/>
        <end position="111"/>
    </location>
</feature>